<dbReference type="PANTHER" id="PTHR34472:SF1">
    <property type="entry name" value="SULFUR CARRIER PROTEIN THIS"/>
    <property type="match status" value="1"/>
</dbReference>
<organism evidence="1 2">
    <name type="scientific">Halobacillus alkaliphilus</name>
    <dbReference type="NCBI Taxonomy" id="396056"/>
    <lineage>
        <taxon>Bacteria</taxon>
        <taxon>Bacillati</taxon>
        <taxon>Bacillota</taxon>
        <taxon>Bacilli</taxon>
        <taxon>Bacillales</taxon>
        <taxon>Bacillaceae</taxon>
        <taxon>Halobacillus</taxon>
    </lineage>
</organism>
<sequence>MKLFINGEEMIVPDDVTNVEELLDYFKLNNKAGIVERNQVIVDRSLHAEEAVTNEDRIEIVHFVGGG</sequence>
<dbReference type="SUPFAM" id="SSF54285">
    <property type="entry name" value="MoaD/ThiS"/>
    <property type="match status" value="1"/>
</dbReference>
<dbReference type="PANTHER" id="PTHR34472">
    <property type="entry name" value="SULFUR CARRIER PROTEIN THIS"/>
    <property type="match status" value="1"/>
</dbReference>
<accession>A0A1I2JR05</accession>
<dbReference type="CDD" id="cd00565">
    <property type="entry name" value="Ubl_ThiS"/>
    <property type="match status" value="1"/>
</dbReference>
<dbReference type="Gene3D" id="3.10.20.30">
    <property type="match status" value="1"/>
</dbReference>
<dbReference type="InterPro" id="IPR010035">
    <property type="entry name" value="Thi_S"/>
</dbReference>
<reference evidence="2" key="1">
    <citation type="submission" date="2016-10" db="EMBL/GenBank/DDBJ databases">
        <authorList>
            <person name="Varghese N."/>
            <person name="Submissions S."/>
        </authorList>
    </citation>
    <scope>NUCLEOTIDE SEQUENCE [LARGE SCALE GENOMIC DNA]</scope>
    <source>
        <strain evidence="2">FP5</strain>
    </source>
</reference>
<dbReference type="Pfam" id="PF02597">
    <property type="entry name" value="ThiS"/>
    <property type="match status" value="1"/>
</dbReference>
<dbReference type="InterPro" id="IPR003749">
    <property type="entry name" value="ThiS/MoaD-like"/>
</dbReference>
<protein>
    <submittedName>
        <fullName evidence="1">Sulfur carrier protein</fullName>
    </submittedName>
</protein>
<evidence type="ECO:0000313" key="2">
    <source>
        <dbReference type="Proteomes" id="UP000198897"/>
    </source>
</evidence>
<keyword evidence="2" id="KW-1185">Reference proteome</keyword>
<gene>
    <name evidence="1" type="ORF">SAMN05216353_101263</name>
</gene>
<dbReference type="AlphaFoldDB" id="A0A1I2JR05"/>
<dbReference type="OrthoDB" id="9798559at2"/>
<evidence type="ECO:0000313" key="1">
    <source>
        <dbReference type="EMBL" id="SFF55101.1"/>
    </source>
</evidence>
<dbReference type="NCBIfam" id="TIGR01683">
    <property type="entry name" value="thiS"/>
    <property type="match status" value="1"/>
</dbReference>
<dbReference type="InterPro" id="IPR012675">
    <property type="entry name" value="Beta-grasp_dom_sf"/>
</dbReference>
<dbReference type="EMBL" id="FOOG01000001">
    <property type="protein sequence ID" value="SFF55101.1"/>
    <property type="molecule type" value="Genomic_DNA"/>
</dbReference>
<dbReference type="RefSeq" id="WP_089749338.1">
    <property type="nucleotide sequence ID" value="NZ_FOOG01000001.1"/>
</dbReference>
<dbReference type="Proteomes" id="UP000198897">
    <property type="component" value="Unassembled WGS sequence"/>
</dbReference>
<name>A0A1I2JR05_9BACI</name>
<proteinExistence type="predicted"/>
<dbReference type="InterPro" id="IPR016155">
    <property type="entry name" value="Mopterin_synth/thiamin_S_b"/>
</dbReference>